<evidence type="ECO:0000256" key="1">
    <source>
        <dbReference type="SAM" id="MobiDB-lite"/>
    </source>
</evidence>
<dbReference type="EMBL" id="LR796586">
    <property type="protein sequence ID" value="CAB4153286.1"/>
    <property type="molecule type" value="Genomic_DNA"/>
</dbReference>
<feature type="compositionally biased region" description="Basic and acidic residues" evidence="1">
    <location>
        <begin position="120"/>
        <end position="135"/>
    </location>
</feature>
<evidence type="ECO:0000313" key="2">
    <source>
        <dbReference type="EMBL" id="CAB4153286.1"/>
    </source>
</evidence>
<proteinExistence type="predicted"/>
<name>A0A6J5N7B8_9CAUD</name>
<feature type="region of interest" description="Disordered" evidence="1">
    <location>
        <begin position="116"/>
        <end position="157"/>
    </location>
</feature>
<protein>
    <submittedName>
        <fullName evidence="2">Uncharacterized protein</fullName>
    </submittedName>
</protein>
<gene>
    <name evidence="2" type="ORF">UFOVP621_64</name>
</gene>
<sequence length="157" mass="17192">MNLGENQLPDLGTRTQYQSNITGWQQGGPSNIFSRMGSAFGSVFGSSQRQARDFRTQMKQNIISGAVGNAIDSSAFDSRIGQLQQLGFNPTDSSIKDVNLSKSGISFRRQAAATITNTADKGKTEAEERSRRLSEENAVLKSQLKEQNPSKKTEDDQ</sequence>
<organism evidence="2">
    <name type="scientific">uncultured Caudovirales phage</name>
    <dbReference type="NCBI Taxonomy" id="2100421"/>
    <lineage>
        <taxon>Viruses</taxon>
        <taxon>Duplodnaviria</taxon>
        <taxon>Heunggongvirae</taxon>
        <taxon>Uroviricota</taxon>
        <taxon>Caudoviricetes</taxon>
        <taxon>Peduoviridae</taxon>
        <taxon>Maltschvirus</taxon>
        <taxon>Maltschvirus maltsch</taxon>
    </lineage>
</organism>
<reference evidence="2" key="1">
    <citation type="submission" date="2020-04" db="EMBL/GenBank/DDBJ databases">
        <authorList>
            <person name="Chiriac C."/>
            <person name="Salcher M."/>
            <person name="Ghai R."/>
            <person name="Kavagutti S V."/>
        </authorList>
    </citation>
    <scope>NUCLEOTIDE SEQUENCE</scope>
</reference>
<accession>A0A6J5N7B8</accession>
<feature type="compositionally biased region" description="Basic and acidic residues" evidence="1">
    <location>
        <begin position="148"/>
        <end position="157"/>
    </location>
</feature>